<keyword evidence="5" id="KW-1185">Reference proteome</keyword>
<dbReference type="PANTHER" id="PTHR30566:SF25">
    <property type="entry name" value="INNER MEMBRANE PROTEIN"/>
    <property type="match status" value="1"/>
</dbReference>
<feature type="transmembrane region" description="Helical" evidence="2">
    <location>
        <begin position="131"/>
        <end position="152"/>
    </location>
</feature>
<feature type="compositionally biased region" description="Acidic residues" evidence="1">
    <location>
        <begin position="399"/>
        <end position="413"/>
    </location>
</feature>
<feature type="transmembrane region" description="Helical" evidence="2">
    <location>
        <begin position="52"/>
        <end position="72"/>
    </location>
</feature>
<keyword evidence="2" id="KW-1133">Transmembrane helix</keyword>
<dbReference type="Gene3D" id="1.10.287.1260">
    <property type="match status" value="1"/>
</dbReference>
<evidence type="ECO:0000256" key="1">
    <source>
        <dbReference type="SAM" id="MobiDB-lite"/>
    </source>
</evidence>
<sequence length="430" mass="47034">MEMWQRWLVFGIGLVVGAIVVAVVISALSYSLTLAGRRKPTVELVRARLKPAIRVSIGLIALWIVMAATFPYPDREWRSFVHHVFVIAVIAVVGWLLVGLVYVMEDLSNARYRIDVADNAAARRVRTQMTVVRRLLIVVVVVIAIGAILLTFPGIRAVGASVLASAGIVSIIAGLAAQSVLGNLIAGIQLAFSGALRVDDVVVVEGEWGRIGEITLAYVVVDIWDERRLILPCTYFTTQPFTNWTRRSSLILGTVEFDIDWRVGISAMRDRFNEVLASTDLWDGRSSSLQITDATGGFVRVRAVISAHDSGKLWDLRCLVREELVAWLQKDGRYSLPVTRVQMVDGPDADRRSTRSAPKGADAEAQRDHAGLFSGSPEAEARGSQFTGAVPVQKRTAEEQLDETLEAPADDPDQTAVLPLEDEQAAASRP</sequence>
<feature type="transmembrane region" description="Helical" evidence="2">
    <location>
        <begin position="158"/>
        <end position="177"/>
    </location>
</feature>
<feature type="transmembrane region" description="Helical" evidence="2">
    <location>
        <begin position="84"/>
        <end position="104"/>
    </location>
</feature>
<organism evidence="4 5">
    <name type="scientific">Paramicrobacterium humi</name>
    <dbReference type="NCBI Taxonomy" id="640635"/>
    <lineage>
        <taxon>Bacteria</taxon>
        <taxon>Bacillati</taxon>
        <taxon>Actinomycetota</taxon>
        <taxon>Actinomycetes</taxon>
        <taxon>Micrococcales</taxon>
        <taxon>Microbacteriaceae</taxon>
        <taxon>Paramicrobacterium</taxon>
    </lineage>
</organism>
<feature type="region of interest" description="Disordered" evidence="1">
    <location>
        <begin position="345"/>
        <end position="430"/>
    </location>
</feature>
<name>A0A1H4LIE6_9MICO</name>
<protein>
    <submittedName>
        <fullName evidence="4">Small-conductance mechanosensitive channel</fullName>
    </submittedName>
</protein>
<reference evidence="4 5" key="1">
    <citation type="submission" date="2016-10" db="EMBL/GenBank/DDBJ databases">
        <authorList>
            <person name="de Groot N.N."/>
        </authorList>
    </citation>
    <scope>NUCLEOTIDE SEQUENCE [LARGE SCALE GENOMIC DNA]</scope>
    <source>
        <strain evidence="4 5">DSM 21799</strain>
    </source>
</reference>
<dbReference type="SUPFAM" id="SSF50182">
    <property type="entry name" value="Sm-like ribonucleoproteins"/>
    <property type="match status" value="1"/>
</dbReference>
<dbReference type="GO" id="GO:0016020">
    <property type="term" value="C:membrane"/>
    <property type="evidence" value="ECO:0007669"/>
    <property type="project" value="InterPro"/>
</dbReference>
<dbReference type="InterPro" id="IPR006685">
    <property type="entry name" value="MscS_channel_2nd"/>
</dbReference>
<accession>A0A1H4LIE6</accession>
<dbReference type="AlphaFoldDB" id="A0A1H4LIE6"/>
<dbReference type="PANTHER" id="PTHR30566">
    <property type="entry name" value="YNAI-RELATED MECHANOSENSITIVE ION CHANNEL"/>
    <property type="match status" value="1"/>
</dbReference>
<feature type="compositionally biased region" description="Basic and acidic residues" evidence="1">
    <location>
        <begin position="361"/>
        <end position="370"/>
    </location>
</feature>
<dbReference type="Pfam" id="PF00924">
    <property type="entry name" value="MS_channel_2nd"/>
    <property type="match status" value="1"/>
</dbReference>
<evidence type="ECO:0000259" key="3">
    <source>
        <dbReference type="Pfam" id="PF00924"/>
    </source>
</evidence>
<dbReference type="STRING" id="640635.SAMN04489806_1552"/>
<proteinExistence type="predicted"/>
<feature type="domain" description="Mechanosensitive ion channel MscS" evidence="3">
    <location>
        <begin position="180"/>
        <end position="246"/>
    </location>
</feature>
<keyword evidence="2" id="KW-0812">Transmembrane</keyword>
<dbReference type="EMBL" id="FNRY01000001">
    <property type="protein sequence ID" value="SEB70348.1"/>
    <property type="molecule type" value="Genomic_DNA"/>
</dbReference>
<evidence type="ECO:0000313" key="4">
    <source>
        <dbReference type="EMBL" id="SEB70348.1"/>
    </source>
</evidence>
<keyword evidence="2" id="KW-0472">Membrane</keyword>
<evidence type="ECO:0000313" key="5">
    <source>
        <dbReference type="Proteomes" id="UP000199183"/>
    </source>
</evidence>
<gene>
    <name evidence="4" type="ORF">SAMN04489806_1552</name>
</gene>
<feature type="transmembrane region" description="Helical" evidence="2">
    <location>
        <begin position="6"/>
        <end position="32"/>
    </location>
</feature>
<dbReference type="Proteomes" id="UP000199183">
    <property type="component" value="Unassembled WGS sequence"/>
</dbReference>
<dbReference type="GO" id="GO:0055085">
    <property type="term" value="P:transmembrane transport"/>
    <property type="evidence" value="ECO:0007669"/>
    <property type="project" value="InterPro"/>
</dbReference>
<dbReference type="InterPro" id="IPR010920">
    <property type="entry name" value="LSM_dom_sf"/>
</dbReference>
<evidence type="ECO:0000256" key="2">
    <source>
        <dbReference type="SAM" id="Phobius"/>
    </source>
</evidence>